<keyword evidence="3" id="KW-1185">Reference proteome</keyword>
<accession>A0A835SU99</accession>
<sequence length="201" mass="21840">MSSDWKNPCYAVIAEPGGLAICLTSWCVPCFTYGMNLRHLGDAPEGANVFCAGDMSKACCLYCCAALVGCGCVVHIPARQYIRKKYNISEPTHGILEDLFLTWCCPCCTVTQEYNEIMSRTGGAAGFDDLKKAGNALADDAKKVANTAVDGAKQAVDNAKPAETKEEKKEEPKEEKKEAVAEAKEVEKEAVAEEKKEEKKE</sequence>
<feature type="region of interest" description="Disordered" evidence="1">
    <location>
        <begin position="152"/>
        <end position="201"/>
    </location>
</feature>
<comment type="caution">
    <text evidence="2">The sequence shown here is derived from an EMBL/GenBank/DDBJ whole genome shotgun (WGS) entry which is preliminary data.</text>
</comment>
<gene>
    <name evidence="2" type="ORF">HXX76_013332</name>
</gene>
<evidence type="ECO:0000256" key="1">
    <source>
        <dbReference type="SAM" id="MobiDB-lite"/>
    </source>
</evidence>
<dbReference type="OrthoDB" id="1045822at2759"/>
<name>A0A835SU99_CHLIN</name>
<dbReference type="Proteomes" id="UP000650467">
    <property type="component" value="Unassembled WGS sequence"/>
</dbReference>
<dbReference type="InterPro" id="IPR006461">
    <property type="entry name" value="PLAC_motif_containing"/>
</dbReference>
<feature type="compositionally biased region" description="Basic and acidic residues" evidence="1">
    <location>
        <begin position="160"/>
        <end position="201"/>
    </location>
</feature>
<dbReference type="AlphaFoldDB" id="A0A835SU99"/>
<reference evidence="2" key="1">
    <citation type="journal article" date="2020" name="bioRxiv">
        <title>Comparative genomics of Chlamydomonas.</title>
        <authorList>
            <person name="Craig R.J."/>
            <person name="Hasan A.R."/>
            <person name="Ness R.W."/>
            <person name="Keightley P.D."/>
        </authorList>
    </citation>
    <scope>NUCLEOTIDE SEQUENCE</scope>
    <source>
        <strain evidence="2">SAG 7.73</strain>
    </source>
</reference>
<organism evidence="2 3">
    <name type="scientific">Chlamydomonas incerta</name>
    <dbReference type="NCBI Taxonomy" id="51695"/>
    <lineage>
        <taxon>Eukaryota</taxon>
        <taxon>Viridiplantae</taxon>
        <taxon>Chlorophyta</taxon>
        <taxon>core chlorophytes</taxon>
        <taxon>Chlorophyceae</taxon>
        <taxon>CS clade</taxon>
        <taxon>Chlamydomonadales</taxon>
        <taxon>Chlamydomonadaceae</taxon>
        <taxon>Chlamydomonas</taxon>
    </lineage>
</organism>
<dbReference type="EMBL" id="JAEHOC010000051">
    <property type="protein sequence ID" value="KAG2425961.1"/>
    <property type="molecule type" value="Genomic_DNA"/>
</dbReference>
<dbReference type="PANTHER" id="PTHR15907">
    <property type="entry name" value="DUF614 FAMILY PROTEIN-RELATED"/>
    <property type="match status" value="1"/>
</dbReference>
<dbReference type="Pfam" id="PF04749">
    <property type="entry name" value="PLAC8"/>
    <property type="match status" value="1"/>
</dbReference>
<dbReference type="NCBIfam" id="TIGR01571">
    <property type="entry name" value="A_thal_Cys_rich"/>
    <property type="match status" value="1"/>
</dbReference>
<proteinExistence type="predicted"/>
<evidence type="ECO:0000313" key="2">
    <source>
        <dbReference type="EMBL" id="KAG2425961.1"/>
    </source>
</evidence>
<evidence type="ECO:0000313" key="3">
    <source>
        <dbReference type="Proteomes" id="UP000650467"/>
    </source>
</evidence>
<protein>
    <submittedName>
        <fullName evidence="2">Uncharacterized protein</fullName>
    </submittedName>
</protein>